<sequence length="137" mass="13428">MDLAAILGWLTSLLTAVGGASLLAAILPRPAAGTALANGFQLLDLLAANWMNARNARKLALLLCLPLLSACSLADLASLTPAIAPATSCAMGVAGAIEAHASSDEPDAQKALGSAQAVLTNPACAAALQALASAAKG</sequence>
<name>A0A6J5L517_9CAUD</name>
<keyword evidence="1" id="KW-0812">Transmembrane</keyword>
<gene>
    <name evidence="2" type="ORF">UFOVP99_24</name>
</gene>
<dbReference type="EMBL" id="LR796221">
    <property type="protein sequence ID" value="CAB4128297.1"/>
    <property type="molecule type" value="Genomic_DNA"/>
</dbReference>
<feature type="transmembrane region" description="Helical" evidence="1">
    <location>
        <begin position="59"/>
        <end position="79"/>
    </location>
</feature>
<organism evidence="2">
    <name type="scientific">uncultured Caudovirales phage</name>
    <dbReference type="NCBI Taxonomy" id="2100421"/>
    <lineage>
        <taxon>Viruses</taxon>
        <taxon>Duplodnaviria</taxon>
        <taxon>Heunggongvirae</taxon>
        <taxon>Uroviricota</taxon>
        <taxon>Caudoviricetes</taxon>
        <taxon>Peduoviridae</taxon>
        <taxon>Maltschvirus</taxon>
        <taxon>Maltschvirus maltsch</taxon>
    </lineage>
</organism>
<keyword evidence="1" id="KW-0472">Membrane</keyword>
<keyword evidence="1" id="KW-1133">Transmembrane helix</keyword>
<proteinExistence type="predicted"/>
<reference evidence="2" key="1">
    <citation type="submission" date="2020-04" db="EMBL/GenBank/DDBJ databases">
        <authorList>
            <person name="Chiriac C."/>
            <person name="Salcher M."/>
            <person name="Ghai R."/>
            <person name="Kavagutti S V."/>
        </authorList>
    </citation>
    <scope>NUCLEOTIDE SEQUENCE</scope>
</reference>
<accession>A0A6J5L517</accession>
<evidence type="ECO:0000313" key="2">
    <source>
        <dbReference type="EMBL" id="CAB4128297.1"/>
    </source>
</evidence>
<evidence type="ECO:0000256" key="1">
    <source>
        <dbReference type="SAM" id="Phobius"/>
    </source>
</evidence>
<protein>
    <submittedName>
        <fullName evidence="2">Uncharacterized protein</fullName>
    </submittedName>
</protein>